<comment type="caution">
    <text evidence="3">The sequence shown here is derived from an EMBL/GenBank/DDBJ whole genome shotgun (WGS) entry which is preliminary data.</text>
</comment>
<dbReference type="PROSITE" id="PS01186">
    <property type="entry name" value="EGF_2"/>
    <property type="match status" value="1"/>
</dbReference>
<protein>
    <recommendedName>
        <fullName evidence="2">EGF-like domain-containing protein</fullName>
    </recommendedName>
</protein>
<gene>
    <name evidence="3" type="ORF">Ocin01_12119</name>
</gene>
<evidence type="ECO:0000313" key="4">
    <source>
        <dbReference type="Proteomes" id="UP000094527"/>
    </source>
</evidence>
<feature type="domain" description="EGF-like" evidence="2">
    <location>
        <begin position="111"/>
        <end position="124"/>
    </location>
</feature>
<feature type="signal peptide" evidence="1">
    <location>
        <begin position="1"/>
        <end position="21"/>
    </location>
</feature>
<dbReference type="EMBL" id="LJIJ01000787">
    <property type="protein sequence ID" value="ODM94566.1"/>
    <property type="molecule type" value="Genomic_DNA"/>
</dbReference>
<keyword evidence="4" id="KW-1185">Reference proteome</keyword>
<dbReference type="InterPro" id="IPR000742">
    <property type="entry name" value="EGF"/>
</dbReference>
<feature type="chain" id="PRO_5008904329" description="EGF-like domain-containing protein" evidence="1">
    <location>
        <begin position="22"/>
        <end position="165"/>
    </location>
</feature>
<evidence type="ECO:0000259" key="2">
    <source>
        <dbReference type="PROSITE" id="PS01186"/>
    </source>
</evidence>
<accession>A0A1D2MNK3</accession>
<organism evidence="3 4">
    <name type="scientific">Orchesella cincta</name>
    <name type="common">Springtail</name>
    <name type="synonym">Podura cincta</name>
    <dbReference type="NCBI Taxonomy" id="48709"/>
    <lineage>
        <taxon>Eukaryota</taxon>
        <taxon>Metazoa</taxon>
        <taxon>Ecdysozoa</taxon>
        <taxon>Arthropoda</taxon>
        <taxon>Hexapoda</taxon>
        <taxon>Collembola</taxon>
        <taxon>Entomobryomorpha</taxon>
        <taxon>Entomobryoidea</taxon>
        <taxon>Orchesellidae</taxon>
        <taxon>Orchesellinae</taxon>
        <taxon>Orchesella</taxon>
    </lineage>
</organism>
<dbReference type="AlphaFoldDB" id="A0A1D2MNK3"/>
<evidence type="ECO:0000313" key="3">
    <source>
        <dbReference type="EMBL" id="ODM94566.1"/>
    </source>
</evidence>
<keyword evidence="1" id="KW-0732">Signal</keyword>
<name>A0A1D2MNK3_ORCCI</name>
<sequence>MKHLIHTALLLLALSGVQVIADGSLTYGDKCSVSNGILQIFTQVEDKEKCNLNQGLLCTGTCTCPPTRVWYKGPLFGLFGGGKCIAGANGPCVRGDTCVDNAVCGDNIPLCVCQSGYYAHEGYCVSEGGFKGFIKNISNGSGRVMNSAAQVITVTLFAHLFLTLL</sequence>
<dbReference type="OMA" id="ESETCNW"/>
<reference evidence="3 4" key="1">
    <citation type="journal article" date="2016" name="Genome Biol. Evol.">
        <title>Gene Family Evolution Reflects Adaptation to Soil Environmental Stressors in the Genome of the Collembolan Orchesella cincta.</title>
        <authorList>
            <person name="Faddeeva-Vakhrusheva A."/>
            <person name="Derks M.F."/>
            <person name="Anvar S.Y."/>
            <person name="Agamennone V."/>
            <person name="Suring W."/>
            <person name="Smit S."/>
            <person name="van Straalen N.M."/>
            <person name="Roelofs D."/>
        </authorList>
    </citation>
    <scope>NUCLEOTIDE SEQUENCE [LARGE SCALE GENOMIC DNA]</scope>
    <source>
        <tissue evidence="3">Mixed pool</tissue>
    </source>
</reference>
<dbReference type="Proteomes" id="UP000094527">
    <property type="component" value="Unassembled WGS sequence"/>
</dbReference>
<proteinExistence type="predicted"/>
<evidence type="ECO:0000256" key="1">
    <source>
        <dbReference type="SAM" id="SignalP"/>
    </source>
</evidence>